<keyword evidence="3 10" id="KW-0732">Signal</keyword>
<dbReference type="InterPro" id="IPR029058">
    <property type="entry name" value="AB_hydrolase_fold"/>
</dbReference>
<evidence type="ECO:0000256" key="3">
    <source>
        <dbReference type="ARBA" id="ARBA00022729"/>
    </source>
</evidence>
<feature type="signal peptide" evidence="10">
    <location>
        <begin position="1"/>
        <end position="27"/>
    </location>
</feature>
<dbReference type="GO" id="GO:0016790">
    <property type="term" value="F:thiolester hydrolase activity"/>
    <property type="evidence" value="ECO:0007669"/>
    <property type="project" value="UniProtKB-ARBA"/>
</dbReference>
<evidence type="ECO:0000256" key="8">
    <source>
        <dbReference type="ARBA" id="ARBA00093223"/>
    </source>
</evidence>
<dbReference type="GeneTree" id="ENSGT00940000155779"/>
<protein>
    <recommendedName>
        <fullName evidence="7">palmitoyl-CoA hydrolase</fullName>
        <ecNumber evidence="7">3.1.2.2</ecNumber>
    </recommendedName>
</protein>
<dbReference type="FunFam" id="3.40.50.1820:FF:000037">
    <property type="entry name" value="Lysosomal thioesterase PPT2 homolog"/>
    <property type="match status" value="1"/>
</dbReference>
<comment type="subcellular location">
    <subcellularLocation>
        <location evidence="1">Lysosome</location>
    </subcellularLocation>
</comment>
<evidence type="ECO:0000313" key="11">
    <source>
        <dbReference type="Ensembl" id="ENSDLAP00005002280.1"/>
    </source>
</evidence>
<keyword evidence="5" id="KW-0325">Glycoprotein</keyword>
<evidence type="ECO:0000256" key="4">
    <source>
        <dbReference type="ARBA" id="ARBA00022801"/>
    </source>
</evidence>
<keyword evidence="4" id="KW-0378">Hydrolase</keyword>
<evidence type="ECO:0000256" key="1">
    <source>
        <dbReference type="ARBA" id="ARBA00004371"/>
    </source>
</evidence>
<reference evidence="11" key="2">
    <citation type="submission" date="2025-09" db="UniProtKB">
        <authorList>
            <consortium name="Ensembl"/>
        </authorList>
    </citation>
    <scope>IDENTIFICATION</scope>
</reference>
<dbReference type="SUPFAM" id="SSF53474">
    <property type="entry name" value="alpha/beta-Hydrolases"/>
    <property type="match status" value="1"/>
</dbReference>
<dbReference type="PANTHER" id="PTHR11247:SF71">
    <property type="entry name" value="ZGC:66024"/>
    <property type="match status" value="1"/>
</dbReference>
<accession>A0A8C4DIK3</accession>
<evidence type="ECO:0000256" key="6">
    <source>
        <dbReference type="ARBA" id="ARBA00023228"/>
    </source>
</evidence>
<evidence type="ECO:0000256" key="5">
    <source>
        <dbReference type="ARBA" id="ARBA00023180"/>
    </source>
</evidence>
<comment type="function">
    <text evidence="9">Catalyzes the cleavage of thioester bonds from S-palmitoyl-CoA or S-palmitoyl-N-acetylcysteamine (unbranched structures) but does not have activity against palmitoylcysteine or palmitoylated proteins, branched structures or bulky head groups. Conversely, hydrolyzes both long and short chain fatty acyl-CoA substrate.</text>
</comment>
<evidence type="ECO:0000313" key="12">
    <source>
        <dbReference type="Proteomes" id="UP000694389"/>
    </source>
</evidence>
<feature type="chain" id="PRO_5034822439" description="palmitoyl-CoA hydrolase" evidence="10">
    <location>
        <begin position="28"/>
        <end position="304"/>
    </location>
</feature>
<name>A0A8C4DIK3_DICLA</name>
<dbReference type="Pfam" id="PF02089">
    <property type="entry name" value="Palm_thioest"/>
    <property type="match status" value="1"/>
</dbReference>
<proteinExistence type="inferred from homology"/>
<reference evidence="11" key="1">
    <citation type="submission" date="2025-08" db="UniProtKB">
        <authorList>
            <consortium name="Ensembl"/>
        </authorList>
    </citation>
    <scope>IDENTIFICATION</scope>
</reference>
<dbReference type="EC" id="3.1.2.2" evidence="7"/>
<evidence type="ECO:0000256" key="10">
    <source>
        <dbReference type="SAM" id="SignalP"/>
    </source>
</evidence>
<dbReference type="GO" id="GO:0098599">
    <property type="term" value="F:palmitoyl hydrolase activity"/>
    <property type="evidence" value="ECO:0007669"/>
    <property type="project" value="UniProtKB-ARBA"/>
</dbReference>
<keyword evidence="6" id="KW-0458">Lysosome</keyword>
<comment type="catalytic activity">
    <reaction evidence="8">
        <text>S-hexadecanoyl-N-acetylcysteamine + H2O = N-acetylcysteamine + hexadecanoate + H(+)</text>
        <dbReference type="Rhea" id="RHEA:84099"/>
        <dbReference type="ChEBI" id="CHEBI:7896"/>
        <dbReference type="ChEBI" id="CHEBI:15377"/>
        <dbReference type="ChEBI" id="CHEBI:15378"/>
        <dbReference type="ChEBI" id="CHEBI:74410"/>
        <dbReference type="ChEBI" id="CHEBI:233601"/>
    </reaction>
</comment>
<dbReference type="AlphaFoldDB" id="A0A8C4DIK3"/>
<sequence length="304" mass="34925">MKTPQINRGAPVSMLLLLLLTGVCINGYKPVIIVHGIFDGPKQFETLSSFITKVHPGTEVSVIDLYDNMASLKPLWRQVRDFRKAVDSIMQKAPDGVHLLCFSQGGLICRALLATLPDHNVHSFISLSSPQAGQYGDTDYLKWVFPDCMKKTVFRICYNRFGQKVSICDYWNDPHQRSRFLQSNSFLVMLNGERPHSDMKVWRENFLRIKKLVLIGGPDDGVITPWQSSHFGFYNNTESIVEMRNQDFYRNDIFGLKTLDARGDMSVCVHSGVKHVQWHSNFTYHIPFFCYNHDKSNTFCLTLY</sequence>
<dbReference type="PANTHER" id="PTHR11247">
    <property type="entry name" value="PALMITOYL-PROTEIN THIOESTERASE/DOLICHYLDIPHOSPHATASE 1"/>
    <property type="match status" value="1"/>
</dbReference>
<dbReference type="Gene3D" id="3.40.50.1820">
    <property type="entry name" value="alpha/beta hydrolase"/>
    <property type="match status" value="1"/>
</dbReference>
<evidence type="ECO:0000256" key="7">
    <source>
        <dbReference type="ARBA" id="ARBA00038848"/>
    </source>
</evidence>
<keyword evidence="12" id="KW-1185">Reference proteome</keyword>
<comment type="similarity">
    <text evidence="2">Belongs to the palmitoyl-protein thioesterase family.</text>
</comment>
<dbReference type="GO" id="GO:0005764">
    <property type="term" value="C:lysosome"/>
    <property type="evidence" value="ECO:0007669"/>
    <property type="project" value="UniProtKB-SubCell"/>
</dbReference>
<evidence type="ECO:0000256" key="2">
    <source>
        <dbReference type="ARBA" id="ARBA00010758"/>
    </source>
</evidence>
<organism evidence="11 12">
    <name type="scientific">Dicentrarchus labrax</name>
    <name type="common">European seabass</name>
    <name type="synonym">Morone labrax</name>
    <dbReference type="NCBI Taxonomy" id="13489"/>
    <lineage>
        <taxon>Eukaryota</taxon>
        <taxon>Metazoa</taxon>
        <taxon>Chordata</taxon>
        <taxon>Craniata</taxon>
        <taxon>Vertebrata</taxon>
        <taxon>Euteleostomi</taxon>
        <taxon>Actinopterygii</taxon>
        <taxon>Neopterygii</taxon>
        <taxon>Teleostei</taxon>
        <taxon>Neoteleostei</taxon>
        <taxon>Acanthomorphata</taxon>
        <taxon>Eupercaria</taxon>
        <taxon>Moronidae</taxon>
        <taxon>Dicentrarchus</taxon>
    </lineage>
</organism>
<dbReference type="Ensembl" id="ENSDLAT00005002361.2">
    <property type="protein sequence ID" value="ENSDLAP00005002280.1"/>
    <property type="gene ID" value="ENSDLAG00005001010.2"/>
</dbReference>
<dbReference type="Proteomes" id="UP000694389">
    <property type="component" value="Unassembled WGS sequence"/>
</dbReference>
<evidence type="ECO:0000256" key="9">
    <source>
        <dbReference type="ARBA" id="ARBA00093353"/>
    </source>
</evidence>